<dbReference type="RefSeq" id="WP_309532354.1">
    <property type="nucleotide sequence ID" value="NZ_CP133721.1"/>
</dbReference>
<evidence type="ECO:0000256" key="1">
    <source>
        <dbReference type="SAM" id="SignalP"/>
    </source>
</evidence>
<feature type="domain" description="Endonuclease/exonuclease/phosphatase" evidence="2">
    <location>
        <begin position="171"/>
        <end position="361"/>
    </location>
</feature>
<dbReference type="GO" id="GO:0004519">
    <property type="term" value="F:endonuclease activity"/>
    <property type="evidence" value="ECO:0007669"/>
    <property type="project" value="UniProtKB-KW"/>
</dbReference>
<organism evidence="3 4">
    <name type="scientific">Flavobacterium nakdongensis</name>
    <dbReference type="NCBI Taxonomy" id="3073563"/>
    <lineage>
        <taxon>Bacteria</taxon>
        <taxon>Pseudomonadati</taxon>
        <taxon>Bacteroidota</taxon>
        <taxon>Flavobacteriia</taxon>
        <taxon>Flavobacteriales</taxon>
        <taxon>Flavobacteriaceae</taxon>
        <taxon>Flavobacterium</taxon>
    </lineage>
</organism>
<keyword evidence="3" id="KW-0255">Endonuclease</keyword>
<dbReference type="PANTHER" id="PTHR42834:SF1">
    <property type="entry name" value="ENDONUCLEASE_EXONUCLEASE_PHOSPHATASE FAMILY PROTEIN (AFU_ORTHOLOGUE AFUA_3G09210)"/>
    <property type="match status" value="1"/>
</dbReference>
<keyword evidence="3" id="KW-0540">Nuclease</keyword>
<accession>A0ABY9RB28</accession>
<feature type="chain" id="PRO_5046251897" evidence="1">
    <location>
        <begin position="22"/>
        <end position="365"/>
    </location>
</feature>
<keyword evidence="3" id="KW-0378">Hydrolase</keyword>
<sequence length="365" mass="41862">MKIKSFFILFSCLICLSFGQAQEKKFAINTIAFYNLENLFDTINDPYKNDEDFIYTKENYLKKLNNMARVISQIGTGENPTNSPVVIGVAEIENRTVLEDLVKNPQIADKNYGVIHFDSPDMRGIDCGFLYQKKHFTPTSFKNFPLIITEDNTDKKAKDKEKEKIDDTDDNIVDATTKRIYTRDQILMTGLLDGEEMHFIVNHWPSRRGGEKRSSPLREAAAALNKKIIDSLQAINPNAKIFTMGDLNDGPFNKSIKEVLGAKGDEKEVKPLGLYNPAEKMMNKGIGTLAHRDAWDFFDQIIISEPLLRKDYSSWRYWKMGVFNKPFMIQQTGQYKGYALRNSSIEPGFSDHFPSYIYLIKEIKP</sequence>
<dbReference type="Proteomes" id="UP001180481">
    <property type="component" value="Chromosome"/>
</dbReference>
<gene>
    <name evidence="3" type="ORF">RF683_00865</name>
</gene>
<dbReference type="Gene3D" id="3.60.10.10">
    <property type="entry name" value="Endonuclease/exonuclease/phosphatase"/>
    <property type="match status" value="1"/>
</dbReference>
<dbReference type="Pfam" id="PF19580">
    <property type="entry name" value="Exo_endo_phos_3"/>
    <property type="match status" value="2"/>
</dbReference>
<dbReference type="EMBL" id="CP133721">
    <property type="protein sequence ID" value="WMW78028.1"/>
    <property type="molecule type" value="Genomic_DNA"/>
</dbReference>
<proteinExistence type="predicted"/>
<keyword evidence="4" id="KW-1185">Reference proteome</keyword>
<evidence type="ECO:0000259" key="2">
    <source>
        <dbReference type="Pfam" id="PF19580"/>
    </source>
</evidence>
<keyword evidence="1" id="KW-0732">Signal</keyword>
<evidence type="ECO:0000313" key="3">
    <source>
        <dbReference type="EMBL" id="WMW78028.1"/>
    </source>
</evidence>
<name>A0ABY9RB28_9FLAO</name>
<dbReference type="SUPFAM" id="SSF56219">
    <property type="entry name" value="DNase I-like"/>
    <property type="match status" value="1"/>
</dbReference>
<protein>
    <submittedName>
        <fullName evidence="3">Endonuclease/exonuclease/phosphatase family protein</fullName>
    </submittedName>
</protein>
<evidence type="ECO:0000313" key="4">
    <source>
        <dbReference type="Proteomes" id="UP001180481"/>
    </source>
</evidence>
<feature type="signal peptide" evidence="1">
    <location>
        <begin position="1"/>
        <end position="21"/>
    </location>
</feature>
<dbReference type="InterPro" id="IPR005135">
    <property type="entry name" value="Endo/exonuclease/phosphatase"/>
</dbReference>
<reference evidence="3" key="1">
    <citation type="submission" date="2023-09" db="EMBL/GenBank/DDBJ databases">
        <title>Flavobacterium sp. 20NA77.7 isolated from freshwater.</title>
        <authorList>
            <person name="Le V."/>
            <person name="Ko S.-R."/>
            <person name="Ahn C.-Y."/>
            <person name="Oh H.-M."/>
        </authorList>
    </citation>
    <scope>NUCLEOTIDE SEQUENCE</scope>
    <source>
        <strain evidence="3">20NA77.7</strain>
    </source>
</reference>
<feature type="domain" description="Endonuclease/exonuclease/phosphatase" evidence="2">
    <location>
        <begin position="30"/>
        <end position="152"/>
    </location>
</feature>
<dbReference type="PANTHER" id="PTHR42834">
    <property type="entry name" value="ENDONUCLEASE/EXONUCLEASE/PHOSPHATASE FAMILY PROTEIN (AFU_ORTHOLOGUE AFUA_3G09210)"/>
    <property type="match status" value="1"/>
</dbReference>
<dbReference type="InterPro" id="IPR036691">
    <property type="entry name" value="Endo/exonu/phosph_ase_sf"/>
</dbReference>